<evidence type="ECO:0000313" key="5">
    <source>
        <dbReference type="Proteomes" id="UP001162156"/>
    </source>
</evidence>
<protein>
    <recommendedName>
        <fullName evidence="3">Kinesin motor domain-containing protein</fullName>
    </recommendedName>
</protein>
<sequence length="293" mass="34668">MNPCRDMFDETHHVLNFSAIAKEILIEEQPKIIKPKKTNRFSQYMDRKTASIPPIQEVEEDEKDIEINKLKLIITELYTEIEHQKAEYELEQKLERDHIISGYKQIIEDIKEKFEEQKVRALSKVKIEYEEKIKLLNNHYSKLLEDQSDVISIDSSSDEDDSYSDNESPKKAMRNLENIISEQNNKIKLLQQELCEVQVEKERLQREIQVIPKLKEQIKVLKEEQIDYFSTLSAAEEAYSDLQTELREFERKNKKLISEKLQLKEKVDQLEELLSHANDNTDEVESTDVCNNH</sequence>
<keyword evidence="5" id="KW-1185">Reference proteome</keyword>
<dbReference type="Proteomes" id="UP001162156">
    <property type="component" value="Unassembled WGS sequence"/>
</dbReference>
<proteinExistence type="inferred from homology"/>
<dbReference type="AlphaFoldDB" id="A0AAV8XXT5"/>
<name>A0AAV8XXT5_9CUCU</name>
<gene>
    <name evidence="4" type="ORF">NQ314_009590</name>
</gene>
<keyword evidence="2" id="KW-0175">Coiled coil</keyword>
<reference evidence="4" key="1">
    <citation type="journal article" date="2023" name="Insect Mol. Biol.">
        <title>Genome sequencing provides insights into the evolution of gene families encoding plant cell wall-degrading enzymes in longhorned beetles.</title>
        <authorList>
            <person name="Shin N.R."/>
            <person name="Okamura Y."/>
            <person name="Kirsch R."/>
            <person name="Pauchet Y."/>
        </authorList>
    </citation>
    <scope>NUCLEOTIDE SEQUENCE</scope>
    <source>
        <strain evidence="4">RBIC_L_NR</strain>
    </source>
</reference>
<evidence type="ECO:0000259" key="3">
    <source>
        <dbReference type="PROSITE" id="PS50067"/>
    </source>
</evidence>
<organism evidence="4 5">
    <name type="scientific">Rhamnusium bicolor</name>
    <dbReference type="NCBI Taxonomy" id="1586634"/>
    <lineage>
        <taxon>Eukaryota</taxon>
        <taxon>Metazoa</taxon>
        <taxon>Ecdysozoa</taxon>
        <taxon>Arthropoda</taxon>
        <taxon>Hexapoda</taxon>
        <taxon>Insecta</taxon>
        <taxon>Pterygota</taxon>
        <taxon>Neoptera</taxon>
        <taxon>Endopterygota</taxon>
        <taxon>Coleoptera</taxon>
        <taxon>Polyphaga</taxon>
        <taxon>Cucujiformia</taxon>
        <taxon>Chrysomeloidea</taxon>
        <taxon>Cerambycidae</taxon>
        <taxon>Lepturinae</taxon>
        <taxon>Rhagiini</taxon>
        <taxon>Rhamnusium</taxon>
    </lineage>
</organism>
<dbReference type="PROSITE" id="PS50067">
    <property type="entry name" value="KINESIN_MOTOR_2"/>
    <property type="match status" value="1"/>
</dbReference>
<evidence type="ECO:0000256" key="1">
    <source>
        <dbReference type="PROSITE-ProRule" id="PRU00283"/>
    </source>
</evidence>
<evidence type="ECO:0000256" key="2">
    <source>
        <dbReference type="SAM" id="Coils"/>
    </source>
</evidence>
<accession>A0AAV8XXT5</accession>
<dbReference type="GO" id="GO:0007018">
    <property type="term" value="P:microtubule-based movement"/>
    <property type="evidence" value="ECO:0007669"/>
    <property type="project" value="InterPro"/>
</dbReference>
<comment type="caution">
    <text evidence="4">The sequence shown here is derived from an EMBL/GenBank/DDBJ whole genome shotgun (WGS) entry which is preliminary data.</text>
</comment>
<dbReference type="EMBL" id="JANEYF010002641">
    <property type="protein sequence ID" value="KAJ8943926.1"/>
    <property type="molecule type" value="Genomic_DNA"/>
</dbReference>
<dbReference type="GO" id="GO:0005524">
    <property type="term" value="F:ATP binding"/>
    <property type="evidence" value="ECO:0007669"/>
    <property type="project" value="InterPro"/>
</dbReference>
<feature type="coiled-coil region" evidence="2">
    <location>
        <begin position="173"/>
        <end position="287"/>
    </location>
</feature>
<dbReference type="GO" id="GO:0003777">
    <property type="term" value="F:microtubule motor activity"/>
    <property type="evidence" value="ECO:0007669"/>
    <property type="project" value="InterPro"/>
</dbReference>
<comment type="similarity">
    <text evidence="1">Belongs to the TRAFAC class myosin-kinesin ATPase superfamily. Kinesin family.</text>
</comment>
<evidence type="ECO:0000313" key="4">
    <source>
        <dbReference type="EMBL" id="KAJ8943926.1"/>
    </source>
</evidence>
<dbReference type="InterPro" id="IPR001752">
    <property type="entry name" value="Kinesin_motor_dom"/>
</dbReference>
<comment type="caution">
    <text evidence="1">Lacks conserved residue(s) required for the propagation of feature annotation.</text>
</comment>
<feature type="domain" description="Kinesin motor" evidence="3">
    <location>
        <begin position="1"/>
        <end position="24"/>
    </location>
</feature>
<dbReference type="GO" id="GO:0008017">
    <property type="term" value="F:microtubule binding"/>
    <property type="evidence" value="ECO:0007669"/>
    <property type="project" value="InterPro"/>
</dbReference>